<sequence length="81" mass="8764">MRVSEREREQGRTRVRERLLVGVLLLVVSGFALLLLAGHGPWAGPVLVTITQSHGINEGDVVVVVGWLAAAVCAALLVRRR</sequence>
<evidence type="ECO:0000313" key="3">
    <source>
        <dbReference type="Proteomes" id="UP000199012"/>
    </source>
</evidence>
<reference evidence="2 3" key="1">
    <citation type="submission" date="2016-10" db="EMBL/GenBank/DDBJ databases">
        <authorList>
            <person name="de Groot N.N."/>
        </authorList>
    </citation>
    <scope>NUCLEOTIDE SEQUENCE [LARGE SCALE GENOMIC DNA]</scope>
    <source>
        <strain evidence="2 3">CGMCC 4.6945</strain>
    </source>
</reference>
<dbReference type="AlphaFoldDB" id="A0A1I0VZA8"/>
<dbReference type="Proteomes" id="UP000199012">
    <property type="component" value="Unassembled WGS sequence"/>
</dbReference>
<keyword evidence="3" id="KW-1185">Reference proteome</keyword>
<accession>A0A1I0VZA8</accession>
<proteinExistence type="predicted"/>
<feature type="transmembrane region" description="Helical" evidence="1">
    <location>
        <begin position="61"/>
        <end position="78"/>
    </location>
</feature>
<evidence type="ECO:0000313" key="2">
    <source>
        <dbReference type="EMBL" id="SFA81223.1"/>
    </source>
</evidence>
<organism evidence="2 3">
    <name type="scientific">Cellulomonas marina</name>
    <dbReference type="NCBI Taxonomy" id="988821"/>
    <lineage>
        <taxon>Bacteria</taxon>
        <taxon>Bacillati</taxon>
        <taxon>Actinomycetota</taxon>
        <taxon>Actinomycetes</taxon>
        <taxon>Micrococcales</taxon>
        <taxon>Cellulomonadaceae</taxon>
        <taxon>Cellulomonas</taxon>
    </lineage>
</organism>
<keyword evidence="1" id="KW-0472">Membrane</keyword>
<gene>
    <name evidence="2" type="ORF">SAMN05421867_10239</name>
</gene>
<dbReference type="EMBL" id="FOKA01000002">
    <property type="protein sequence ID" value="SFA81223.1"/>
    <property type="molecule type" value="Genomic_DNA"/>
</dbReference>
<feature type="transmembrane region" description="Helical" evidence="1">
    <location>
        <begin position="20"/>
        <end position="41"/>
    </location>
</feature>
<dbReference type="STRING" id="988821.SAMN05421867_10239"/>
<dbReference type="RefSeq" id="WP_090030611.1">
    <property type="nucleotide sequence ID" value="NZ_BONM01000001.1"/>
</dbReference>
<evidence type="ECO:0000256" key="1">
    <source>
        <dbReference type="SAM" id="Phobius"/>
    </source>
</evidence>
<keyword evidence="1" id="KW-1133">Transmembrane helix</keyword>
<protein>
    <submittedName>
        <fullName evidence="2">Uncharacterized protein</fullName>
    </submittedName>
</protein>
<name>A0A1I0VZA8_9CELL</name>
<keyword evidence="1" id="KW-0812">Transmembrane</keyword>